<evidence type="ECO:0000313" key="5">
    <source>
        <dbReference type="Proteomes" id="UP000197277"/>
    </source>
</evidence>
<keyword evidence="5" id="KW-1185">Reference proteome</keyword>
<evidence type="ECO:0000256" key="1">
    <source>
        <dbReference type="ARBA" id="ARBA00023002"/>
    </source>
</evidence>
<protein>
    <submittedName>
        <fullName evidence="4">Hydroxyacid dehydrogenase</fullName>
    </submittedName>
</protein>
<comment type="caution">
    <text evidence="4">The sequence shown here is derived from an EMBL/GenBank/DDBJ whole genome shotgun (WGS) entry which is preliminary data.</text>
</comment>
<gene>
    <name evidence="4" type="ORF">CDA63_08140</name>
</gene>
<dbReference type="GO" id="GO:0016491">
    <property type="term" value="F:oxidoreductase activity"/>
    <property type="evidence" value="ECO:0007669"/>
    <property type="project" value="UniProtKB-KW"/>
</dbReference>
<dbReference type="Pfam" id="PF02826">
    <property type="entry name" value="2-Hacid_dh_C"/>
    <property type="match status" value="1"/>
</dbReference>
<proteinExistence type="predicted"/>
<keyword evidence="1" id="KW-0560">Oxidoreductase</keyword>
<dbReference type="AlphaFoldDB" id="A0A246FLF0"/>
<dbReference type="OrthoDB" id="9805416at2"/>
<evidence type="ECO:0000259" key="3">
    <source>
        <dbReference type="Pfam" id="PF02826"/>
    </source>
</evidence>
<accession>A0A246FLF0</accession>
<dbReference type="InterPro" id="IPR006140">
    <property type="entry name" value="D-isomer_DH_NAD-bd"/>
</dbReference>
<evidence type="ECO:0000313" key="4">
    <source>
        <dbReference type="EMBL" id="OWP63543.1"/>
    </source>
</evidence>
<dbReference type="Gene3D" id="3.40.50.720">
    <property type="entry name" value="NAD(P)-binding Rossmann-like Domain"/>
    <property type="match status" value="2"/>
</dbReference>
<evidence type="ECO:0000256" key="2">
    <source>
        <dbReference type="ARBA" id="ARBA00023027"/>
    </source>
</evidence>
<dbReference type="SUPFAM" id="SSF51735">
    <property type="entry name" value="NAD(P)-binding Rossmann-fold domains"/>
    <property type="match status" value="1"/>
</dbReference>
<dbReference type="GO" id="GO:0051287">
    <property type="term" value="F:NAD binding"/>
    <property type="evidence" value="ECO:0007669"/>
    <property type="project" value="InterPro"/>
</dbReference>
<dbReference type="RefSeq" id="WP_088463957.1">
    <property type="nucleotide sequence ID" value="NZ_NIRR01000010.1"/>
</dbReference>
<feature type="domain" description="D-isomer specific 2-hydroxyacid dehydrogenase NAD-binding" evidence="3">
    <location>
        <begin position="104"/>
        <end position="274"/>
    </location>
</feature>
<organism evidence="4 5">
    <name type="scientific">Hymenobacter amundsenii</name>
    <dbReference type="NCBI Taxonomy" id="2006685"/>
    <lineage>
        <taxon>Bacteria</taxon>
        <taxon>Pseudomonadati</taxon>
        <taxon>Bacteroidota</taxon>
        <taxon>Cytophagia</taxon>
        <taxon>Cytophagales</taxon>
        <taxon>Hymenobacteraceae</taxon>
        <taxon>Hymenobacter</taxon>
    </lineage>
</organism>
<dbReference type="CDD" id="cd05300">
    <property type="entry name" value="2-Hacid_dh_1"/>
    <property type="match status" value="1"/>
</dbReference>
<dbReference type="EMBL" id="NIRR01000010">
    <property type="protein sequence ID" value="OWP63543.1"/>
    <property type="molecule type" value="Genomic_DNA"/>
</dbReference>
<reference evidence="4 5" key="1">
    <citation type="submission" date="2017-06" db="EMBL/GenBank/DDBJ databases">
        <title>Hymenobacter amundsenii sp. nov. isolated from regoliths in Antarctica.</title>
        <authorList>
            <person name="Sedlacek I."/>
            <person name="Kralova S."/>
            <person name="Pantucek R."/>
            <person name="Svec P."/>
            <person name="Holochova P."/>
            <person name="Stankova E."/>
            <person name="Vrbovska V."/>
            <person name="Busse H.-J."/>
        </authorList>
    </citation>
    <scope>NUCLEOTIDE SEQUENCE [LARGE SCALE GENOMIC DNA]</scope>
    <source>
        <strain evidence="4 5">CCM 8682</strain>
    </source>
</reference>
<dbReference type="PANTHER" id="PTHR43333">
    <property type="entry name" value="2-HACID_DH_C DOMAIN-CONTAINING PROTEIN"/>
    <property type="match status" value="1"/>
</dbReference>
<sequence>MYLFVYSDFSAAARAELRCQLPAGTEAVFSADLPTEQQRRAALARAELLLGNPPADWLAPLPTQLQFWQIDSAGISQYQHLRPTFPVANAGDLFAWPCAETMVAGLLALLRYVPELAVWQARQHWEGGQFRQQLGLLRGRRVLILGRGTIGQAVAQQLSGFGCPVQFLARTDPQAQLHTRADVLAALPNTDIVVNCLPGSAAGFFSAELLAALPPHALYASVGRGSTTDEPALIAALQEGRLAGAVLDVTAQEPLPTDNPLWKLPRVLLTQHTGGGHLGEQAGKLEIFLRNLHRWQQGEPLENEVDLARGY</sequence>
<dbReference type="PANTHER" id="PTHR43333:SF1">
    <property type="entry name" value="D-ISOMER SPECIFIC 2-HYDROXYACID DEHYDROGENASE NAD-BINDING DOMAIN-CONTAINING PROTEIN"/>
    <property type="match status" value="1"/>
</dbReference>
<dbReference type="Proteomes" id="UP000197277">
    <property type="component" value="Unassembled WGS sequence"/>
</dbReference>
<dbReference type="InterPro" id="IPR036291">
    <property type="entry name" value="NAD(P)-bd_dom_sf"/>
</dbReference>
<keyword evidence="2" id="KW-0520">NAD</keyword>
<name>A0A246FLF0_9BACT</name>